<name>A0A517ST39_9BACT</name>
<dbReference type="EMBL" id="CP036272">
    <property type="protein sequence ID" value="QDT59291.1"/>
    <property type="molecule type" value="Genomic_DNA"/>
</dbReference>
<reference evidence="2 3" key="1">
    <citation type="submission" date="2019-02" db="EMBL/GenBank/DDBJ databases">
        <title>Deep-cultivation of Planctomycetes and their phenomic and genomic characterization uncovers novel biology.</title>
        <authorList>
            <person name="Wiegand S."/>
            <person name="Jogler M."/>
            <person name="Boedeker C."/>
            <person name="Pinto D."/>
            <person name="Vollmers J."/>
            <person name="Rivas-Marin E."/>
            <person name="Kohn T."/>
            <person name="Peeters S.H."/>
            <person name="Heuer A."/>
            <person name="Rast P."/>
            <person name="Oberbeckmann S."/>
            <person name="Bunk B."/>
            <person name="Jeske O."/>
            <person name="Meyerdierks A."/>
            <person name="Storesund J.E."/>
            <person name="Kallscheuer N."/>
            <person name="Luecker S."/>
            <person name="Lage O.M."/>
            <person name="Pohl T."/>
            <person name="Merkel B.J."/>
            <person name="Hornburger P."/>
            <person name="Mueller R.-W."/>
            <person name="Bruemmer F."/>
            <person name="Labrenz M."/>
            <person name="Spormann A.M."/>
            <person name="Op den Camp H."/>
            <person name="Overmann J."/>
            <person name="Amann R."/>
            <person name="Jetten M.S.M."/>
            <person name="Mascher T."/>
            <person name="Medema M.H."/>
            <person name="Devos D.P."/>
            <person name="Kaster A.-K."/>
            <person name="Ovreas L."/>
            <person name="Rohde M."/>
            <person name="Galperin M.Y."/>
            <person name="Jogler C."/>
        </authorList>
    </citation>
    <scope>NUCLEOTIDE SEQUENCE [LARGE SCALE GENOMIC DNA]</scope>
    <source>
        <strain evidence="2 3">SV_7m_r</strain>
    </source>
</reference>
<evidence type="ECO:0000313" key="2">
    <source>
        <dbReference type="EMBL" id="QDT59291.1"/>
    </source>
</evidence>
<protein>
    <submittedName>
        <fullName evidence="2">Uncharacterized protein</fullName>
    </submittedName>
</protein>
<proteinExistence type="predicted"/>
<gene>
    <name evidence="2" type="ORF">SV7mr_17980</name>
</gene>
<evidence type="ECO:0000313" key="3">
    <source>
        <dbReference type="Proteomes" id="UP000315003"/>
    </source>
</evidence>
<accession>A0A517ST39</accession>
<dbReference type="AlphaFoldDB" id="A0A517ST39"/>
<evidence type="ECO:0000256" key="1">
    <source>
        <dbReference type="SAM" id="MobiDB-lite"/>
    </source>
</evidence>
<feature type="compositionally biased region" description="Polar residues" evidence="1">
    <location>
        <begin position="40"/>
        <end position="50"/>
    </location>
</feature>
<keyword evidence="3" id="KW-1185">Reference proteome</keyword>
<sequence length="89" mass="9901">MDGENKRKSPIRNRCPKAVSSKDSRNNNMNFDASLEPFQPSGQGVETSSSLKKYSILQLDRQNWSPCGESSKSPAEIVEFRIHTLESGA</sequence>
<organism evidence="2 3">
    <name type="scientific">Stieleria bergensis</name>
    <dbReference type="NCBI Taxonomy" id="2528025"/>
    <lineage>
        <taxon>Bacteria</taxon>
        <taxon>Pseudomonadati</taxon>
        <taxon>Planctomycetota</taxon>
        <taxon>Planctomycetia</taxon>
        <taxon>Pirellulales</taxon>
        <taxon>Pirellulaceae</taxon>
        <taxon>Stieleria</taxon>
    </lineage>
</organism>
<dbReference type="Proteomes" id="UP000315003">
    <property type="component" value="Chromosome"/>
</dbReference>
<feature type="region of interest" description="Disordered" evidence="1">
    <location>
        <begin position="1"/>
        <end position="50"/>
    </location>
</feature>